<dbReference type="EMBL" id="SGPK01000557">
    <property type="protein sequence ID" value="THH02244.1"/>
    <property type="molecule type" value="Genomic_DNA"/>
</dbReference>
<keyword evidence="2" id="KW-1185">Reference proteome</keyword>
<gene>
    <name evidence="1" type="ORF">EW145_g6778</name>
</gene>
<comment type="caution">
    <text evidence="1">The sequence shown here is derived from an EMBL/GenBank/DDBJ whole genome shotgun (WGS) entry which is preliminary data.</text>
</comment>
<protein>
    <submittedName>
        <fullName evidence="1">Uncharacterized protein</fullName>
    </submittedName>
</protein>
<evidence type="ECO:0000313" key="1">
    <source>
        <dbReference type="EMBL" id="THH02244.1"/>
    </source>
</evidence>
<dbReference type="OrthoDB" id="5424209at2759"/>
<name>A0A4S4KU98_9AGAM</name>
<accession>A0A4S4KU98</accession>
<sequence length="159" mass="17484">MKLILLVVEKQRDAVLSAQSAPRLFPSISGSGVKPKSLDHDVFLGSNVYSDAVETRREFEGRLARAEKTTTAVDALHGDVAKICSAVGQCMLGHVDAPPISIGTAPKQFIEDVGFDRAQPRQDQPEEFKEQRRVSRATSLWGQLNSASQRYLSDSLRCQ</sequence>
<proteinExistence type="predicted"/>
<reference evidence="1 2" key="1">
    <citation type="submission" date="2019-02" db="EMBL/GenBank/DDBJ databases">
        <title>Genome sequencing of the rare red list fungi Phellinidium pouzarii.</title>
        <authorList>
            <person name="Buettner E."/>
            <person name="Kellner H."/>
        </authorList>
    </citation>
    <scope>NUCLEOTIDE SEQUENCE [LARGE SCALE GENOMIC DNA]</scope>
    <source>
        <strain evidence="1 2">DSM 108285</strain>
    </source>
</reference>
<organism evidence="1 2">
    <name type="scientific">Phellinidium pouzarii</name>
    <dbReference type="NCBI Taxonomy" id="167371"/>
    <lineage>
        <taxon>Eukaryota</taxon>
        <taxon>Fungi</taxon>
        <taxon>Dikarya</taxon>
        <taxon>Basidiomycota</taxon>
        <taxon>Agaricomycotina</taxon>
        <taxon>Agaricomycetes</taxon>
        <taxon>Hymenochaetales</taxon>
        <taxon>Hymenochaetaceae</taxon>
        <taxon>Phellinidium</taxon>
    </lineage>
</organism>
<dbReference type="Proteomes" id="UP000308199">
    <property type="component" value="Unassembled WGS sequence"/>
</dbReference>
<dbReference type="AlphaFoldDB" id="A0A4S4KU98"/>
<evidence type="ECO:0000313" key="2">
    <source>
        <dbReference type="Proteomes" id="UP000308199"/>
    </source>
</evidence>